<name>A0A5N5SVZ7_9CRUS</name>
<dbReference type="Proteomes" id="UP000326759">
    <property type="component" value="Unassembled WGS sequence"/>
</dbReference>
<protein>
    <submittedName>
        <fullName evidence="1">Trafficking protein particle complex subunit 3</fullName>
    </submittedName>
</protein>
<organism evidence="1 2">
    <name type="scientific">Armadillidium nasatum</name>
    <dbReference type="NCBI Taxonomy" id="96803"/>
    <lineage>
        <taxon>Eukaryota</taxon>
        <taxon>Metazoa</taxon>
        <taxon>Ecdysozoa</taxon>
        <taxon>Arthropoda</taxon>
        <taxon>Crustacea</taxon>
        <taxon>Multicrustacea</taxon>
        <taxon>Malacostraca</taxon>
        <taxon>Eumalacostraca</taxon>
        <taxon>Peracarida</taxon>
        <taxon>Isopoda</taxon>
        <taxon>Oniscidea</taxon>
        <taxon>Crinocheta</taxon>
        <taxon>Armadillidiidae</taxon>
        <taxon>Armadillidium</taxon>
    </lineage>
</organism>
<evidence type="ECO:0000313" key="1">
    <source>
        <dbReference type="EMBL" id="KAB7497859.1"/>
    </source>
</evidence>
<keyword evidence="2" id="KW-1185">Reference proteome</keyword>
<reference evidence="1 2" key="1">
    <citation type="journal article" date="2019" name="PLoS Biol.">
        <title>Sex chromosomes control vertical transmission of feminizing Wolbachia symbionts in an isopod.</title>
        <authorList>
            <person name="Becking T."/>
            <person name="Chebbi M.A."/>
            <person name="Giraud I."/>
            <person name="Moumen B."/>
            <person name="Laverre T."/>
            <person name="Caubet Y."/>
            <person name="Peccoud J."/>
            <person name="Gilbert C."/>
            <person name="Cordaux R."/>
        </authorList>
    </citation>
    <scope>NUCLEOTIDE SEQUENCE [LARGE SCALE GENOMIC DNA]</scope>
    <source>
        <strain evidence="1">ANa2</strain>
        <tissue evidence="1">Whole body excluding digestive tract and cuticle</tissue>
    </source>
</reference>
<accession>A0A5N5SVZ7</accession>
<comment type="caution">
    <text evidence="1">The sequence shown here is derived from an EMBL/GenBank/DDBJ whole genome shotgun (WGS) entry which is preliminary data.</text>
</comment>
<sequence length="40" mass="4418">MVQIEVLASFIADSLKGDNITEIRVKFVKRLEDAVPAGED</sequence>
<dbReference type="OrthoDB" id="10262857at2759"/>
<proteinExistence type="predicted"/>
<dbReference type="Gene3D" id="3.30.1380.20">
    <property type="entry name" value="Trafficking protein particle complex subunit 3"/>
    <property type="match status" value="1"/>
</dbReference>
<evidence type="ECO:0000313" key="2">
    <source>
        <dbReference type="Proteomes" id="UP000326759"/>
    </source>
</evidence>
<dbReference type="AlphaFoldDB" id="A0A5N5SVZ7"/>
<gene>
    <name evidence="1" type="primary">Trappc3_0</name>
    <name evidence="1" type="ORF">Anas_11686</name>
</gene>
<dbReference type="EMBL" id="SEYY01019835">
    <property type="protein sequence ID" value="KAB7497859.1"/>
    <property type="molecule type" value="Genomic_DNA"/>
</dbReference>